<dbReference type="AlphaFoldDB" id="A0A450Y7M0"/>
<dbReference type="EMBL" id="CAADFU010000024">
    <property type="protein sequence ID" value="VFK43338.1"/>
    <property type="molecule type" value="Genomic_DNA"/>
</dbReference>
<proteinExistence type="predicted"/>
<organism evidence="1">
    <name type="scientific">Candidatus Kentrum sp. SD</name>
    <dbReference type="NCBI Taxonomy" id="2126332"/>
    <lineage>
        <taxon>Bacteria</taxon>
        <taxon>Pseudomonadati</taxon>
        <taxon>Pseudomonadota</taxon>
        <taxon>Gammaproteobacteria</taxon>
        <taxon>Candidatus Kentrum</taxon>
    </lineage>
</organism>
<protein>
    <submittedName>
        <fullName evidence="1">Uncharacterized protein</fullName>
    </submittedName>
</protein>
<evidence type="ECO:0000313" key="2">
    <source>
        <dbReference type="EMBL" id="VFK43338.1"/>
    </source>
</evidence>
<reference evidence="1" key="1">
    <citation type="submission" date="2019-02" db="EMBL/GenBank/DDBJ databases">
        <authorList>
            <person name="Gruber-Vodicka R. H."/>
            <person name="Seah K. B. B."/>
        </authorList>
    </citation>
    <scope>NUCLEOTIDE SEQUENCE</scope>
    <source>
        <strain evidence="2">BECK_S1320</strain>
        <strain evidence="1">BECK_S1321</strain>
    </source>
</reference>
<accession>A0A450Y7M0</accession>
<evidence type="ECO:0000313" key="1">
    <source>
        <dbReference type="EMBL" id="VFK37534.1"/>
    </source>
</evidence>
<dbReference type="EMBL" id="CAADFR010000016">
    <property type="protein sequence ID" value="VFK37534.1"/>
    <property type="molecule type" value="Genomic_DNA"/>
</dbReference>
<gene>
    <name evidence="2" type="ORF">BECKSD772E_GA0070983_102426</name>
    <name evidence="1" type="ORF">BECKSD772F_GA0070984_101620</name>
</gene>
<name>A0A450Y7M0_9GAMM</name>
<sequence>MITNELLMEKYQTQKLLDDMANHDLSKYVSDSHDRVEKLSYELGLKLKYGTPGDALQEVPGKILSRIDKP</sequence>